<dbReference type="AlphaFoldDB" id="A0A0J5FWV2"/>
<gene>
    <name evidence="1" type="ORF">AB204_02390</name>
</gene>
<reference evidence="1 2" key="1">
    <citation type="submission" date="2015-06" db="EMBL/GenBank/DDBJ databases">
        <title>Draft Whole-Genome Sequence of the Entomopathogenic Bacterium Xenorhabdus khoisanae.</title>
        <authorList>
            <person name="Naidoo S."/>
            <person name="Featherston J."/>
            <person name="Gray V.M."/>
        </authorList>
    </citation>
    <scope>NUCLEOTIDE SEQUENCE [LARGE SCALE GENOMIC DNA]</scope>
    <source>
        <strain evidence="1 2">MCB</strain>
    </source>
</reference>
<sequence>MGITEKIATAFCTRESNQNVEPDLLAPIITKVVSSFPDTQRLSVIVSLVGLNKRKSYRLFIDILHNGESCVKFQENPYGDEGEEFTVENIRLPEDQVTAIFSAVFDQIEFPEPGIYEIKVKLRNQEKQVIDEDSYYFYVLDKKDYK</sequence>
<accession>A0A0J5FWV2</accession>
<organism evidence="1 2">
    <name type="scientific">Xenorhabdus khoisanae</name>
    <dbReference type="NCBI Taxonomy" id="880157"/>
    <lineage>
        <taxon>Bacteria</taxon>
        <taxon>Pseudomonadati</taxon>
        <taxon>Pseudomonadota</taxon>
        <taxon>Gammaproteobacteria</taxon>
        <taxon>Enterobacterales</taxon>
        <taxon>Morganellaceae</taxon>
        <taxon>Xenorhabdus</taxon>
    </lineage>
</organism>
<keyword evidence="2" id="KW-1185">Reference proteome</keyword>
<name>A0A0J5FWV2_9GAMM</name>
<dbReference type="PATRIC" id="fig|880157.4.peg.497"/>
<comment type="caution">
    <text evidence="1">The sequence shown here is derived from an EMBL/GenBank/DDBJ whole genome shotgun (WGS) entry which is preliminary data.</text>
</comment>
<evidence type="ECO:0000313" key="2">
    <source>
        <dbReference type="Proteomes" id="UP000036277"/>
    </source>
</evidence>
<protein>
    <submittedName>
        <fullName evidence="1">Uncharacterized protein</fullName>
    </submittedName>
</protein>
<proteinExistence type="predicted"/>
<dbReference type="EMBL" id="LFCV01000013">
    <property type="protein sequence ID" value="KMJ46686.1"/>
    <property type="molecule type" value="Genomic_DNA"/>
</dbReference>
<evidence type="ECO:0000313" key="1">
    <source>
        <dbReference type="EMBL" id="KMJ46686.1"/>
    </source>
</evidence>
<dbReference type="Proteomes" id="UP000036277">
    <property type="component" value="Unassembled WGS sequence"/>
</dbReference>
<dbReference type="RefSeq" id="WP_047961768.1">
    <property type="nucleotide sequence ID" value="NZ_CAWMBG010000013.1"/>
</dbReference>
<dbReference type="OrthoDB" id="6465050at2"/>